<evidence type="ECO:0000256" key="1">
    <source>
        <dbReference type="ARBA" id="ARBA00023125"/>
    </source>
</evidence>
<feature type="compositionally biased region" description="Low complexity" evidence="4">
    <location>
        <begin position="955"/>
        <end position="974"/>
    </location>
</feature>
<feature type="compositionally biased region" description="Pro residues" evidence="4">
    <location>
        <begin position="937"/>
        <end position="954"/>
    </location>
</feature>
<feature type="compositionally biased region" description="Basic and acidic residues" evidence="4">
    <location>
        <begin position="573"/>
        <end position="583"/>
    </location>
</feature>
<feature type="region of interest" description="Disordered" evidence="4">
    <location>
        <begin position="137"/>
        <end position="167"/>
    </location>
</feature>
<dbReference type="Pfam" id="PF00498">
    <property type="entry name" value="FHA"/>
    <property type="match status" value="1"/>
</dbReference>
<reference evidence="7" key="1">
    <citation type="submission" date="2022-10" db="EMBL/GenBank/DDBJ databases">
        <title>Tapping the CABI collections for fungal endophytes: first genome assemblies for Collariella, Neodidymelliopsis, Ascochyta clinopodiicola, Didymella pomorum, Didymosphaeria variabile, Neocosmospora piperis and Neocucurbitaria cava.</title>
        <authorList>
            <person name="Hill R."/>
        </authorList>
    </citation>
    <scope>NUCLEOTIDE SEQUENCE</scope>
    <source>
        <strain evidence="7">IMI 356815</strain>
    </source>
</reference>
<evidence type="ECO:0000256" key="3">
    <source>
        <dbReference type="PROSITE-ProRule" id="PRU00089"/>
    </source>
</evidence>
<evidence type="ECO:0000259" key="6">
    <source>
        <dbReference type="PROSITE" id="PS50039"/>
    </source>
</evidence>
<feature type="compositionally biased region" description="Low complexity" evidence="4">
    <location>
        <begin position="926"/>
        <end position="936"/>
    </location>
</feature>
<dbReference type="InterPro" id="IPR000253">
    <property type="entry name" value="FHA_dom"/>
</dbReference>
<dbReference type="GO" id="GO:0003700">
    <property type="term" value="F:DNA-binding transcription factor activity"/>
    <property type="evidence" value="ECO:0007669"/>
    <property type="project" value="InterPro"/>
</dbReference>
<feature type="compositionally biased region" description="Low complexity" evidence="4">
    <location>
        <begin position="1028"/>
        <end position="1048"/>
    </location>
</feature>
<dbReference type="OrthoDB" id="5402974at2759"/>
<dbReference type="InterPro" id="IPR001766">
    <property type="entry name" value="Fork_head_dom"/>
</dbReference>
<dbReference type="Gene3D" id="2.60.200.20">
    <property type="match status" value="1"/>
</dbReference>
<dbReference type="PROSITE" id="PS50006">
    <property type="entry name" value="FHA_DOMAIN"/>
    <property type="match status" value="1"/>
</dbReference>
<dbReference type="SUPFAM" id="SSF46785">
    <property type="entry name" value="Winged helix' DNA-binding domain"/>
    <property type="match status" value="1"/>
</dbReference>
<feature type="compositionally biased region" description="Polar residues" evidence="4">
    <location>
        <begin position="1092"/>
        <end position="1101"/>
    </location>
</feature>
<feature type="DNA-binding region" description="Fork-head" evidence="3">
    <location>
        <begin position="818"/>
        <end position="906"/>
    </location>
</feature>
<dbReference type="InterPro" id="IPR045178">
    <property type="entry name" value="Fhl1/FHA1"/>
</dbReference>
<dbReference type="PROSITE" id="PS00658">
    <property type="entry name" value="FORK_HEAD_2"/>
    <property type="match status" value="1"/>
</dbReference>
<dbReference type="CDD" id="cd00059">
    <property type="entry name" value="FH_FOX"/>
    <property type="match status" value="1"/>
</dbReference>
<dbReference type="PANTHER" id="PTHR21712:SF29">
    <property type="entry name" value="PRE-RRNA-PROCESSING PROTEIN FHL1"/>
    <property type="match status" value="1"/>
</dbReference>
<feature type="compositionally biased region" description="Pro residues" evidence="4">
    <location>
        <begin position="998"/>
        <end position="1010"/>
    </location>
</feature>
<dbReference type="Gene3D" id="1.10.10.10">
    <property type="entry name" value="Winged helix-like DNA-binding domain superfamily/Winged helix DNA-binding domain"/>
    <property type="match status" value="1"/>
</dbReference>
<gene>
    <name evidence="7" type="ORF">N0V89_008984</name>
</gene>
<feature type="compositionally biased region" description="Basic residues" evidence="4">
    <location>
        <begin position="550"/>
        <end position="572"/>
    </location>
</feature>
<feature type="region of interest" description="Disordered" evidence="4">
    <location>
        <begin position="1232"/>
        <end position="1339"/>
    </location>
</feature>
<feature type="compositionally biased region" description="Low complexity" evidence="4">
    <location>
        <begin position="323"/>
        <end position="339"/>
    </location>
</feature>
<dbReference type="GO" id="GO:0060962">
    <property type="term" value="P:regulation of ribosomal protein gene transcription by RNA polymerase II"/>
    <property type="evidence" value="ECO:0007669"/>
    <property type="project" value="InterPro"/>
</dbReference>
<evidence type="ECO:0000313" key="8">
    <source>
        <dbReference type="Proteomes" id="UP001140513"/>
    </source>
</evidence>
<dbReference type="PROSITE" id="PS50039">
    <property type="entry name" value="FORK_HEAD_3"/>
    <property type="match status" value="1"/>
</dbReference>
<evidence type="ECO:0008006" key="9">
    <source>
        <dbReference type="Google" id="ProtNLM"/>
    </source>
</evidence>
<dbReference type="SUPFAM" id="SSF49879">
    <property type="entry name" value="SMAD/FHA domain"/>
    <property type="match status" value="1"/>
</dbReference>
<dbReference type="InterPro" id="IPR036390">
    <property type="entry name" value="WH_DNA-bd_sf"/>
</dbReference>
<feature type="compositionally biased region" description="Low complexity" evidence="4">
    <location>
        <begin position="984"/>
        <end position="997"/>
    </location>
</feature>
<dbReference type="SMART" id="SM00339">
    <property type="entry name" value="FH"/>
    <property type="match status" value="1"/>
</dbReference>
<feature type="region of interest" description="Disordered" evidence="4">
    <location>
        <begin position="899"/>
        <end position="1120"/>
    </location>
</feature>
<evidence type="ECO:0000259" key="5">
    <source>
        <dbReference type="PROSITE" id="PS50006"/>
    </source>
</evidence>
<feature type="compositionally biased region" description="Low complexity" evidence="4">
    <location>
        <begin position="1232"/>
        <end position="1243"/>
    </location>
</feature>
<feature type="region of interest" description="Disordered" evidence="4">
    <location>
        <begin position="530"/>
        <end position="685"/>
    </location>
</feature>
<accession>A0A9W9C9C2</accession>
<feature type="region of interest" description="Disordered" evidence="4">
    <location>
        <begin position="707"/>
        <end position="807"/>
    </location>
</feature>
<keyword evidence="8" id="KW-1185">Reference proteome</keyword>
<dbReference type="InterPro" id="IPR008984">
    <property type="entry name" value="SMAD_FHA_dom_sf"/>
</dbReference>
<feature type="domain" description="FHA" evidence="5">
    <location>
        <begin position="398"/>
        <end position="431"/>
    </location>
</feature>
<feature type="compositionally biased region" description="Low complexity" evidence="4">
    <location>
        <begin position="619"/>
        <end position="633"/>
    </location>
</feature>
<evidence type="ECO:0000313" key="7">
    <source>
        <dbReference type="EMBL" id="KAJ4350363.1"/>
    </source>
</evidence>
<feature type="compositionally biased region" description="Basic and acidic residues" evidence="4">
    <location>
        <begin position="775"/>
        <end position="792"/>
    </location>
</feature>
<evidence type="ECO:0000256" key="2">
    <source>
        <dbReference type="ARBA" id="ARBA00023242"/>
    </source>
</evidence>
<feature type="region of interest" description="Disordered" evidence="4">
    <location>
        <begin position="1"/>
        <end position="96"/>
    </location>
</feature>
<feature type="compositionally biased region" description="Basic and acidic residues" evidence="4">
    <location>
        <begin position="634"/>
        <end position="665"/>
    </location>
</feature>
<dbReference type="PANTHER" id="PTHR21712">
    <property type="entry name" value="PRE-RRNA-PROCESSING PROTEIN FHL1"/>
    <property type="match status" value="1"/>
</dbReference>
<keyword evidence="2 3" id="KW-0539">Nucleus</keyword>
<dbReference type="Proteomes" id="UP001140513">
    <property type="component" value="Unassembled WGS sequence"/>
</dbReference>
<dbReference type="RefSeq" id="XP_056069293.1">
    <property type="nucleotide sequence ID" value="XM_056217737.1"/>
</dbReference>
<feature type="compositionally biased region" description="Pro residues" evidence="4">
    <location>
        <begin position="1067"/>
        <end position="1083"/>
    </location>
</feature>
<dbReference type="GO" id="GO:0005634">
    <property type="term" value="C:nucleus"/>
    <property type="evidence" value="ECO:0007669"/>
    <property type="project" value="UniProtKB-SubCell"/>
</dbReference>
<sequence length="1339" mass="143745">MSMAMPDTHKSWQAGKRAAGARDSPIGLRPEASSKLTLTENPLQAPDDDSTTLPPPPRKLLQWPTFERYQPTIPEPQARIANHYSPTHPDDPAGASSHVAGSMLVNSGDAPTVDVLAAHNVAAEPAPIASLTSTANMEVASADAPPSAPASMPPQSPEKAPDPLPATSADLNGKNFVSTNTPFPSLDAPISLDTDMPMGPLPMAAEYPMMDAGMPFDNGYASVAPAEQRLSAFARLRFDDGSYYMHTYQIILGRNVQLAHKDMRRLAKVEQLKAKGEKQRAQALLNGGRKRKRAGARSVISEAGGIVTAPIEMMPMDYQQRCQSVASQSHSSGSNAQAADNSTTNVDHAPQEMLMQALPEIPYQIDQQVPEDPNDCPLVPIHPQHITDRTGLKGPKGISRQHAKIYYDFETGNFCLAVMGSNGLYHEDRFLAKGANVELSHGDTIIIGMVEMTFFLPDIALTDEQRNQQESGSQSRPMSFSFENGRGESEDMDDSGSEDQSVNPRHVYHYPVGSEFESDEDLLGADEDMDDVDEDEDEAYRPMPQPKPNLKIKLKKKKHRPEKHSKGHKRKAVREPTPEEPPSKKHKVKVKEKESQKDPLREKEREKAKEKEKEKAKATKAPTKAPAKAPAKLPAKEPPKTTPKEEPKEDVLLKETAEAPEKPKSESPVIIRRPQPGVNIEDLDPEGLITPEMCAQYGLPQSLIGQYVGKRKGPGRPPKDGVMSKRQRSQLIKQGKEIEKARAAGIDPADLPQPIVKPKVARRKESNAGEDDEIRESTEKGDGTIILGEKKSSKPAKPTRTPSPEMRIEDYTEEQLQRPTSNYVVLIHEAISSAPSGQMNLQQIYNYIEKNYPWYKFKTTTSGWQSSVRHNLGQHDAFVKGDKEGKGYMWRINSNVSIEKERRKRQVSPPQVNAQRPAYYPPPAGYSPYGQPGYYPGVPPQGMPPHGPPRPPPAVEAAQPRLPPSMARNAAAAPPAAPAPSPYASPWAGGAAAGNPPASHPPQPYPPSAHAPPANLGASSGQYGVLFPTSAPPSSASPYTSAPTYTSPFATAGQSPYGMPNGSSPYTPYPPAGQPPKPSPTPAPTSNTQQASGNQASQRPGSTAPHPSGRYPASTNPDMIRQLEAFRTVYLHTRIEPGEDQKADNAIRAFVTPELESSLTPAEAALLDSIKTIPMLEELRGGARAPIKSEESTQPITTPTPVEALAGFNASMAPAPTTTAAIAAADAAANTAPNKPASTAAPNLPHNFAPPMAATPQPSATPGPAPAAPHIPAIANVQAQRPSVEPITPVPGSPAVQNGTPVTRPILEAAPPAPTDTASGAEKDDNIAEAPAAPSNAST</sequence>
<proteinExistence type="predicted"/>
<dbReference type="Pfam" id="PF00250">
    <property type="entry name" value="Forkhead"/>
    <property type="match status" value="1"/>
</dbReference>
<dbReference type="InterPro" id="IPR030456">
    <property type="entry name" value="TF_fork_head_CS_2"/>
</dbReference>
<feature type="compositionally biased region" description="Pro residues" evidence="4">
    <location>
        <begin position="1259"/>
        <end position="1269"/>
    </location>
</feature>
<dbReference type="PRINTS" id="PR00053">
    <property type="entry name" value="FORKHEAD"/>
</dbReference>
<feature type="region of interest" description="Disordered" evidence="4">
    <location>
        <begin position="321"/>
        <end position="344"/>
    </location>
</feature>
<dbReference type="InterPro" id="IPR036388">
    <property type="entry name" value="WH-like_DNA-bd_sf"/>
</dbReference>
<dbReference type="GO" id="GO:0043565">
    <property type="term" value="F:sequence-specific DNA binding"/>
    <property type="evidence" value="ECO:0007669"/>
    <property type="project" value="InterPro"/>
</dbReference>
<protein>
    <recommendedName>
        <fullName evidence="9">Fork-head domain-containing protein</fullName>
    </recommendedName>
</protein>
<keyword evidence="1 3" id="KW-0238">DNA-binding</keyword>
<evidence type="ECO:0000256" key="4">
    <source>
        <dbReference type="SAM" id="MobiDB-lite"/>
    </source>
</evidence>
<organism evidence="7 8">
    <name type="scientific">Didymosphaeria variabile</name>
    <dbReference type="NCBI Taxonomy" id="1932322"/>
    <lineage>
        <taxon>Eukaryota</taxon>
        <taxon>Fungi</taxon>
        <taxon>Dikarya</taxon>
        <taxon>Ascomycota</taxon>
        <taxon>Pezizomycotina</taxon>
        <taxon>Dothideomycetes</taxon>
        <taxon>Pleosporomycetidae</taxon>
        <taxon>Pleosporales</taxon>
        <taxon>Massarineae</taxon>
        <taxon>Didymosphaeriaceae</taxon>
        <taxon>Didymosphaeria</taxon>
    </lineage>
</organism>
<dbReference type="EMBL" id="JAPEUX010000006">
    <property type="protein sequence ID" value="KAJ4350363.1"/>
    <property type="molecule type" value="Genomic_DNA"/>
</dbReference>
<feature type="domain" description="Fork-head" evidence="6">
    <location>
        <begin position="818"/>
        <end position="906"/>
    </location>
</feature>
<dbReference type="GeneID" id="80912514"/>
<feature type="region of interest" description="Disordered" evidence="4">
    <location>
        <begin position="465"/>
        <end position="505"/>
    </location>
</feature>
<name>A0A9W9C9C2_9PLEO</name>
<feature type="compositionally biased region" description="Polar residues" evidence="4">
    <location>
        <begin position="468"/>
        <end position="482"/>
    </location>
</feature>
<comment type="subcellular location">
    <subcellularLocation>
        <location evidence="3">Nucleus</location>
    </subcellularLocation>
</comment>
<feature type="compositionally biased region" description="Pro residues" evidence="4">
    <location>
        <begin position="146"/>
        <end position="156"/>
    </location>
</feature>
<feature type="compositionally biased region" description="Basic and acidic residues" evidence="4">
    <location>
        <begin position="591"/>
        <end position="617"/>
    </location>
</feature>
<comment type="caution">
    <text evidence="7">The sequence shown here is derived from an EMBL/GenBank/DDBJ whole genome shotgun (WGS) entry which is preliminary data.</text>
</comment>